<proteinExistence type="predicted"/>
<protein>
    <submittedName>
        <fullName evidence="1">Uncharacterized protein</fullName>
    </submittedName>
</protein>
<sequence length="72" mass="7782">MSDGPMEPLPWEVKDAARCLKEAIERSDNGAAQAASMRMISSLNSFYCPTGATATPFATLAYMLACLIQRLP</sequence>
<reference evidence="1" key="1">
    <citation type="submission" date="2020-04" db="EMBL/GenBank/DDBJ databases">
        <authorList>
            <person name="Chiriac C."/>
            <person name="Salcher M."/>
            <person name="Ghai R."/>
            <person name="Kavagutti S V."/>
        </authorList>
    </citation>
    <scope>NUCLEOTIDE SEQUENCE</scope>
</reference>
<evidence type="ECO:0000313" key="1">
    <source>
        <dbReference type="EMBL" id="CAB4130427.1"/>
    </source>
</evidence>
<organism evidence="1">
    <name type="scientific">uncultured Caudovirales phage</name>
    <dbReference type="NCBI Taxonomy" id="2100421"/>
    <lineage>
        <taxon>Viruses</taxon>
        <taxon>Duplodnaviria</taxon>
        <taxon>Heunggongvirae</taxon>
        <taxon>Uroviricota</taxon>
        <taxon>Caudoviricetes</taxon>
        <taxon>Peduoviridae</taxon>
        <taxon>Maltschvirus</taxon>
        <taxon>Maltschvirus maltsch</taxon>
    </lineage>
</organism>
<name>A0A6J5LBF7_9CAUD</name>
<gene>
    <name evidence="1" type="ORF">UFOVP119_51</name>
</gene>
<dbReference type="EMBL" id="LR796238">
    <property type="protein sequence ID" value="CAB4130427.1"/>
    <property type="molecule type" value="Genomic_DNA"/>
</dbReference>
<accession>A0A6J5LBF7</accession>